<keyword evidence="2" id="KW-1185">Reference proteome</keyword>
<comment type="caution">
    <text evidence="1">The sequence shown here is derived from an EMBL/GenBank/DDBJ whole genome shotgun (WGS) entry which is preliminary data.</text>
</comment>
<protein>
    <submittedName>
        <fullName evidence="1">Uncharacterized protein</fullName>
    </submittedName>
</protein>
<gene>
    <name evidence="1" type="ORF">EVAR_78788_1</name>
</gene>
<proteinExistence type="predicted"/>
<evidence type="ECO:0000313" key="1">
    <source>
        <dbReference type="EMBL" id="GBP08310.1"/>
    </source>
</evidence>
<sequence length="119" mass="13589">MVIKINNSVMRSSMKKKVGKNKAMAFERSKRMIECDTCIRCKKRKRGMQRLYHMQICGMQLPFWERDSSYCVVDDFSIIDLTGLRLEVSVGGCYGPLSPIRSQCPGPNVLSEVAWASDF</sequence>
<accession>A0A4C1T421</accession>
<name>A0A4C1T421_EUMVA</name>
<dbReference type="Proteomes" id="UP000299102">
    <property type="component" value="Unassembled WGS sequence"/>
</dbReference>
<organism evidence="1 2">
    <name type="scientific">Eumeta variegata</name>
    <name type="common">Bagworm moth</name>
    <name type="synonym">Eumeta japonica</name>
    <dbReference type="NCBI Taxonomy" id="151549"/>
    <lineage>
        <taxon>Eukaryota</taxon>
        <taxon>Metazoa</taxon>
        <taxon>Ecdysozoa</taxon>
        <taxon>Arthropoda</taxon>
        <taxon>Hexapoda</taxon>
        <taxon>Insecta</taxon>
        <taxon>Pterygota</taxon>
        <taxon>Neoptera</taxon>
        <taxon>Endopterygota</taxon>
        <taxon>Lepidoptera</taxon>
        <taxon>Glossata</taxon>
        <taxon>Ditrysia</taxon>
        <taxon>Tineoidea</taxon>
        <taxon>Psychidae</taxon>
        <taxon>Oiketicinae</taxon>
        <taxon>Eumeta</taxon>
    </lineage>
</organism>
<dbReference type="EMBL" id="BGZK01000030">
    <property type="protein sequence ID" value="GBP08310.1"/>
    <property type="molecule type" value="Genomic_DNA"/>
</dbReference>
<reference evidence="1 2" key="1">
    <citation type="journal article" date="2019" name="Commun. Biol.">
        <title>The bagworm genome reveals a unique fibroin gene that provides high tensile strength.</title>
        <authorList>
            <person name="Kono N."/>
            <person name="Nakamura H."/>
            <person name="Ohtoshi R."/>
            <person name="Tomita M."/>
            <person name="Numata K."/>
            <person name="Arakawa K."/>
        </authorList>
    </citation>
    <scope>NUCLEOTIDE SEQUENCE [LARGE SCALE GENOMIC DNA]</scope>
</reference>
<dbReference type="AlphaFoldDB" id="A0A4C1T421"/>
<evidence type="ECO:0000313" key="2">
    <source>
        <dbReference type="Proteomes" id="UP000299102"/>
    </source>
</evidence>